<protein>
    <submittedName>
        <fullName evidence="2">Putative secreted protein</fullName>
    </submittedName>
</protein>
<evidence type="ECO:0000313" key="2">
    <source>
        <dbReference type="EMBL" id="SUG27781.1"/>
    </source>
</evidence>
<dbReference type="PANTHER" id="PTHR37549">
    <property type="entry name" value="LIPOPROTEIN LPRI"/>
    <property type="match status" value="1"/>
</dbReference>
<organism evidence="2 3">
    <name type="scientific">Salmonella enterica</name>
    <name type="common">Salmonella choleraesuis</name>
    <dbReference type="NCBI Taxonomy" id="28901"/>
    <lineage>
        <taxon>Bacteria</taxon>
        <taxon>Pseudomonadati</taxon>
        <taxon>Pseudomonadota</taxon>
        <taxon>Gammaproteobacteria</taxon>
        <taxon>Enterobacterales</taxon>
        <taxon>Enterobacteriaceae</taxon>
        <taxon>Salmonella</taxon>
    </lineage>
</organism>
<proteinExistence type="predicted"/>
<feature type="signal peptide" evidence="1">
    <location>
        <begin position="1"/>
        <end position="22"/>
    </location>
</feature>
<keyword evidence="1" id="KW-0732">Signal</keyword>
<feature type="chain" id="PRO_5016962099" evidence="1">
    <location>
        <begin position="23"/>
        <end position="116"/>
    </location>
</feature>
<sequence length="116" mass="13435">MKPQKKYYVLLVVPLLAFTSSAASFDCRQALLPDEQTICAIPQLSELDVELYVKYQFIKGMVSMGIQGELDDSQHKWLQSRHQCEADIKCLEIHYHHRIKALDGIYQAFRKPVPLR</sequence>
<dbReference type="GO" id="GO:0005576">
    <property type="term" value="C:extracellular region"/>
    <property type="evidence" value="ECO:0007669"/>
    <property type="project" value="TreeGrafter"/>
</dbReference>
<evidence type="ECO:0000313" key="3">
    <source>
        <dbReference type="Proteomes" id="UP000254332"/>
    </source>
</evidence>
<gene>
    <name evidence="2" type="primary">SBOV12221_4</name>
    <name evidence="2" type="ORF">NCTC10718_05111</name>
</gene>
<evidence type="ECO:0000256" key="1">
    <source>
        <dbReference type="SAM" id="SignalP"/>
    </source>
</evidence>
<dbReference type="InterPro" id="IPR052755">
    <property type="entry name" value="Lysozyme_Inhibitor_LprI"/>
</dbReference>
<reference evidence="2 3" key="1">
    <citation type="submission" date="2018-06" db="EMBL/GenBank/DDBJ databases">
        <authorList>
            <consortium name="Pathogen Informatics"/>
            <person name="Doyle S."/>
        </authorList>
    </citation>
    <scope>NUCLEOTIDE SEQUENCE [LARGE SCALE GENOMIC DNA]</scope>
    <source>
        <strain evidence="2 3">NCTC10718</strain>
    </source>
</reference>
<dbReference type="EMBL" id="UGWQ01000004">
    <property type="protein sequence ID" value="SUG27781.1"/>
    <property type="molecule type" value="Genomic_DNA"/>
</dbReference>
<dbReference type="AlphaFoldDB" id="A0A379SGB5"/>
<accession>A0A379SGB5</accession>
<name>A0A379SGB5_SALER</name>
<dbReference type="PANTHER" id="PTHR37549:SF1">
    <property type="entry name" value="LIPOPROTEIN LPRI"/>
    <property type="match status" value="1"/>
</dbReference>
<dbReference type="Proteomes" id="UP000254332">
    <property type="component" value="Unassembled WGS sequence"/>
</dbReference>